<proteinExistence type="predicted"/>
<name>A0AC60P4M6_IXOPE</name>
<protein>
    <submittedName>
        <fullName evidence="1">Uncharacterized protein</fullName>
    </submittedName>
</protein>
<sequence>MRYRRAASVERSQMYAAAQRLEDPTGSERSQGLRLMTFPTMPSAIPAASFSQADETETIGLIEERRYLWDAKDARYHRRDLKDKAYEDVASLVGPGFTGAAVKARFSNLHSQFQREIRKVKGSNKFGTSPDDLYVPRWGHYADLLFLQSACPQHESQSNMVPPNRIEQVPPCCVLYAMADDKRGMYTMVVSPPSKQPNVAKTSTSKVEVLLLQPFARAPQLCFEDVPVGTEASRYVRVRNVLDTASTVFIERVPRDKGFAVDPKVFRLAPGTEQLVNFLWKPADDGASCRSTVSVRSDHGYKGMLILLATVKKSTVRVTARIKYLPSVFVLLVLSPSRTQDKT</sequence>
<comment type="caution">
    <text evidence="1">The sequence shown here is derived from an EMBL/GenBank/DDBJ whole genome shotgun (WGS) entry which is preliminary data.</text>
</comment>
<evidence type="ECO:0000313" key="1">
    <source>
        <dbReference type="EMBL" id="KAG0414257.1"/>
    </source>
</evidence>
<gene>
    <name evidence="1" type="ORF">HPB47_008604</name>
</gene>
<keyword evidence="2" id="KW-1185">Reference proteome</keyword>
<evidence type="ECO:0000313" key="2">
    <source>
        <dbReference type="Proteomes" id="UP000805193"/>
    </source>
</evidence>
<accession>A0AC60P4M6</accession>
<organism evidence="1 2">
    <name type="scientific">Ixodes persulcatus</name>
    <name type="common">Taiga tick</name>
    <dbReference type="NCBI Taxonomy" id="34615"/>
    <lineage>
        <taxon>Eukaryota</taxon>
        <taxon>Metazoa</taxon>
        <taxon>Ecdysozoa</taxon>
        <taxon>Arthropoda</taxon>
        <taxon>Chelicerata</taxon>
        <taxon>Arachnida</taxon>
        <taxon>Acari</taxon>
        <taxon>Parasitiformes</taxon>
        <taxon>Ixodida</taxon>
        <taxon>Ixodoidea</taxon>
        <taxon>Ixodidae</taxon>
        <taxon>Ixodinae</taxon>
        <taxon>Ixodes</taxon>
    </lineage>
</organism>
<dbReference type="EMBL" id="JABSTQ010011192">
    <property type="protein sequence ID" value="KAG0414257.1"/>
    <property type="molecule type" value="Genomic_DNA"/>
</dbReference>
<reference evidence="1 2" key="1">
    <citation type="journal article" date="2020" name="Cell">
        <title>Large-Scale Comparative Analyses of Tick Genomes Elucidate Their Genetic Diversity and Vector Capacities.</title>
        <authorList>
            <consortium name="Tick Genome and Microbiome Consortium (TIGMIC)"/>
            <person name="Jia N."/>
            <person name="Wang J."/>
            <person name="Shi W."/>
            <person name="Du L."/>
            <person name="Sun Y."/>
            <person name="Zhan W."/>
            <person name="Jiang J.F."/>
            <person name="Wang Q."/>
            <person name="Zhang B."/>
            <person name="Ji P."/>
            <person name="Bell-Sakyi L."/>
            <person name="Cui X.M."/>
            <person name="Yuan T.T."/>
            <person name="Jiang B.G."/>
            <person name="Yang W.F."/>
            <person name="Lam T.T."/>
            <person name="Chang Q.C."/>
            <person name="Ding S.J."/>
            <person name="Wang X.J."/>
            <person name="Zhu J.G."/>
            <person name="Ruan X.D."/>
            <person name="Zhao L."/>
            <person name="Wei J.T."/>
            <person name="Ye R.Z."/>
            <person name="Que T.C."/>
            <person name="Du C.H."/>
            <person name="Zhou Y.H."/>
            <person name="Cheng J.X."/>
            <person name="Dai P.F."/>
            <person name="Guo W.B."/>
            <person name="Han X.H."/>
            <person name="Huang E.J."/>
            <person name="Li L.F."/>
            <person name="Wei W."/>
            <person name="Gao Y.C."/>
            <person name="Liu J.Z."/>
            <person name="Shao H.Z."/>
            <person name="Wang X."/>
            <person name="Wang C.C."/>
            <person name="Yang T.C."/>
            <person name="Huo Q.B."/>
            <person name="Li W."/>
            <person name="Chen H.Y."/>
            <person name="Chen S.E."/>
            <person name="Zhou L.G."/>
            <person name="Ni X.B."/>
            <person name="Tian J.H."/>
            <person name="Sheng Y."/>
            <person name="Liu T."/>
            <person name="Pan Y.S."/>
            <person name="Xia L.Y."/>
            <person name="Li J."/>
            <person name="Zhao F."/>
            <person name="Cao W.C."/>
        </authorList>
    </citation>
    <scope>NUCLEOTIDE SEQUENCE [LARGE SCALE GENOMIC DNA]</scope>
    <source>
        <strain evidence="1">Iper-2018</strain>
    </source>
</reference>
<dbReference type="Proteomes" id="UP000805193">
    <property type="component" value="Unassembled WGS sequence"/>
</dbReference>